<dbReference type="Pfam" id="PF04075">
    <property type="entry name" value="F420H2_quin_red"/>
    <property type="match status" value="1"/>
</dbReference>
<evidence type="ECO:0008006" key="3">
    <source>
        <dbReference type="Google" id="ProtNLM"/>
    </source>
</evidence>
<accession>A0A1M4EQT4</accession>
<dbReference type="GO" id="GO:0016491">
    <property type="term" value="F:oxidoreductase activity"/>
    <property type="evidence" value="ECO:0007669"/>
    <property type="project" value="InterPro"/>
</dbReference>
<evidence type="ECO:0000256" key="1">
    <source>
        <dbReference type="SAM" id="MobiDB-lite"/>
    </source>
</evidence>
<dbReference type="Gene3D" id="2.30.110.10">
    <property type="entry name" value="Electron Transport, Fmn-binding Protein, Chain A"/>
    <property type="match status" value="1"/>
</dbReference>
<protein>
    <recommendedName>
        <fullName evidence="3">Nitroreductase family deazaflavin-dependent oxidoreductase</fullName>
    </recommendedName>
</protein>
<feature type="compositionally biased region" description="Basic and acidic residues" evidence="1">
    <location>
        <begin position="1"/>
        <end position="13"/>
    </location>
</feature>
<proteinExistence type="predicted"/>
<dbReference type="AlphaFoldDB" id="A0A1M4EQT4"/>
<reference evidence="2" key="1">
    <citation type="submission" date="2016-04" db="EMBL/GenBank/DDBJ databases">
        <authorList>
            <person name="Evans L.H."/>
            <person name="Alamgir A."/>
            <person name="Owens N."/>
            <person name="Weber N.D."/>
            <person name="Virtaneva K."/>
            <person name="Barbian K."/>
            <person name="Babar A."/>
            <person name="Rosenke K."/>
        </authorList>
    </citation>
    <scope>NUCLEOTIDE SEQUENCE</scope>
    <source>
        <strain evidence="2">Nono1</strain>
    </source>
</reference>
<dbReference type="EMBL" id="LT559118">
    <property type="protein sequence ID" value="SBP01211.1"/>
    <property type="molecule type" value="Genomic_DNA"/>
</dbReference>
<organism evidence="2">
    <name type="scientific">Nonomuraea gerenzanensis</name>
    <dbReference type="NCBI Taxonomy" id="93944"/>
    <lineage>
        <taxon>Bacteria</taxon>
        <taxon>Bacillati</taxon>
        <taxon>Actinomycetota</taxon>
        <taxon>Actinomycetes</taxon>
        <taxon>Streptosporangiales</taxon>
        <taxon>Streptosporangiaceae</taxon>
        <taxon>Nonomuraea</taxon>
    </lineage>
</organism>
<gene>
    <name evidence="2" type="ORF">BN4615_P10727</name>
</gene>
<name>A0A1M4EQT4_9ACTN</name>
<dbReference type="InterPro" id="IPR004378">
    <property type="entry name" value="F420H2_quin_Rdtase"/>
</dbReference>
<feature type="region of interest" description="Disordered" evidence="1">
    <location>
        <begin position="1"/>
        <end position="23"/>
    </location>
</feature>
<evidence type="ECO:0000313" key="2">
    <source>
        <dbReference type="EMBL" id="SBP01211.1"/>
    </source>
</evidence>
<dbReference type="InterPro" id="IPR012349">
    <property type="entry name" value="Split_barrel_FMN-bd"/>
</dbReference>
<dbReference type="NCBIfam" id="TIGR00026">
    <property type="entry name" value="hi_GC_TIGR00026"/>
    <property type="match status" value="1"/>
</dbReference>
<sequence>MRHMADTTPDHPSRPPRQFRSSRGRRIGDAIISVFIRAGLVPGSYLLTTRGRKSGRPRTNPVTVVEHDGKRWLVAPYGVVSWVHNVRADGRVSLRRRFRSRAYTVREATAREAGPVLKRYVAVATPTRPYFTATKDSPVADFVAEAGHHPVFELIPAS</sequence>